<dbReference type="EMBL" id="JARBJD010000023">
    <property type="protein sequence ID" value="KAK2960412.1"/>
    <property type="molecule type" value="Genomic_DNA"/>
</dbReference>
<dbReference type="InterPro" id="IPR029006">
    <property type="entry name" value="ADF-H/Gelsolin-like_dom_sf"/>
</dbReference>
<keyword evidence="2" id="KW-0479">Metal-binding</keyword>
<evidence type="ECO:0000256" key="2">
    <source>
        <dbReference type="RuleBase" id="RU365030"/>
    </source>
</evidence>
<accession>A0ABQ9Y9K8</accession>
<dbReference type="Gene3D" id="3.40.50.410">
    <property type="entry name" value="von Willebrand factor, type A domain"/>
    <property type="match status" value="1"/>
</dbReference>
<proteinExistence type="inferred from homology"/>
<feature type="domain" description="Sec23/Sec24 trunk" evidence="4">
    <location>
        <begin position="125"/>
        <end position="377"/>
    </location>
</feature>
<dbReference type="InterPro" id="IPR036180">
    <property type="entry name" value="Gelsolin-like_dom_sf"/>
</dbReference>
<dbReference type="SUPFAM" id="SSF82919">
    <property type="entry name" value="Zn-finger domain of Sec23/24"/>
    <property type="match status" value="1"/>
</dbReference>
<evidence type="ECO:0000256" key="1">
    <source>
        <dbReference type="ARBA" id="ARBA00009210"/>
    </source>
</evidence>
<dbReference type="InterPro" id="IPR036174">
    <property type="entry name" value="Znf_Sec23_Sec24_sf"/>
</dbReference>
<reference evidence="7 8" key="1">
    <citation type="journal article" date="2022" name="bioRxiv">
        <title>Genomics of Preaxostyla Flagellates Illuminates Evolutionary Transitions and the Path Towards Mitochondrial Loss.</title>
        <authorList>
            <person name="Novak L.V.F."/>
            <person name="Treitli S.C."/>
            <person name="Pyrih J."/>
            <person name="Halakuc P."/>
            <person name="Pipaliya S.V."/>
            <person name="Vacek V."/>
            <person name="Brzon O."/>
            <person name="Soukal P."/>
            <person name="Eme L."/>
            <person name="Dacks J.B."/>
            <person name="Karnkowska A."/>
            <person name="Elias M."/>
            <person name="Hampl V."/>
        </authorList>
    </citation>
    <scope>NUCLEOTIDE SEQUENCE [LARGE SCALE GENOMIC DNA]</scope>
    <source>
        <strain evidence="7">NAU3</strain>
        <tissue evidence="7">Gut</tissue>
    </source>
</reference>
<keyword evidence="2" id="KW-0813">Transport</keyword>
<dbReference type="Pfam" id="PF00626">
    <property type="entry name" value="Gelsolin"/>
    <property type="match status" value="1"/>
</dbReference>
<comment type="subcellular location">
    <subcellularLocation>
        <location evidence="2">Cytoplasmic vesicle</location>
        <location evidence="2">COPII-coated vesicle membrane</location>
        <topology evidence="2">Peripheral membrane protein</topology>
        <orientation evidence="2">Cytoplasmic side</orientation>
    </subcellularLocation>
    <subcellularLocation>
        <location evidence="2">Endoplasmic reticulum membrane</location>
        <topology evidence="2">Peripheral membrane protein</topology>
        <orientation evidence="2">Cytoplasmic side</orientation>
    </subcellularLocation>
</comment>
<feature type="domain" description="Sec23/Sec24 beta-sandwich" evidence="6">
    <location>
        <begin position="391"/>
        <end position="492"/>
    </location>
</feature>
<dbReference type="InterPro" id="IPR012990">
    <property type="entry name" value="Beta-sandwich_Sec23_24"/>
</dbReference>
<evidence type="ECO:0000313" key="7">
    <source>
        <dbReference type="EMBL" id="KAK2960412.1"/>
    </source>
</evidence>
<gene>
    <name evidence="7" type="ORF">BLNAU_4629</name>
</gene>
<protein>
    <recommendedName>
        <fullName evidence="2">Protein transport protein SEC23</fullName>
    </recommendedName>
</protein>
<comment type="similarity">
    <text evidence="1 2">Belongs to the SEC23/SEC24 family. SEC23 subfamily.</text>
</comment>
<dbReference type="Pfam" id="PF04811">
    <property type="entry name" value="Sec23_trunk"/>
    <property type="match status" value="1"/>
</dbReference>
<feature type="domain" description="Gelsolin-like" evidence="3">
    <location>
        <begin position="619"/>
        <end position="706"/>
    </location>
</feature>
<dbReference type="Gene3D" id="3.40.20.10">
    <property type="entry name" value="Severin"/>
    <property type="match status" value="1"/>
</dbReference>
<dbReference type="SUPFAM" id="SSF82754">
    <property type="entry name" value="C-terminal, gelsolin-like domain of Sec23/24"/>
    <property type="match status" value="1"/>
</dbReference>
<evidence type="ECO:0000259" key="5">
    <source>
        <dbReference type="Pfam" id="PF04815"/>
    </source>
</evidence>
<keyword evidence="8" id="KW-1185">Reference proteome</keyword>
<keyword evidence="2" id="KW-0931">ER-Golgi transport</keyword>
<dbReference type="Proteomes" id="UP001281761">
    <property type="component" value="Unassembled WGS sequence"/>
</dbReference>
<keyword evidence="2" id="KW-0963">Cytoplasm</keyword>
<evidence type="ECO:0000259" key="3">
    <source>
        <dbReference type="Pfam" id="PF00626"/>
    </source>
</evidence>
<dbReference type="Gene3D" id="2.30.30.380">
    <property type="entry name" value="Zn-finger domain of Sec23/24"/>
    <property type="match status" value="1"/>
</dbReference>
<keyword evidence="2" id="KW-0653">Protein transport</keyword>
<feature type="domain" description="Sec23/Sec24 helical" evidence="5">
    <location>
        <begin position="506"/>
        <end position="604"/>
    </location>
</feature>
<evidence type="ECO:0000259" key="6">
    <source>
        <dbReference type="Pfam" id="PF08033"/>
    </source>
</evidence>
<dbReference type="SUPFAM" id="SSF81811">
    <property type="entry name" value="Helical domain of Sec23/24"/>
    <property type="match status" value="1"/>
</dbReference>
<dbReference type="PANTHER" id="PTHR11141:SF0">
    <property type="entry name" value="PROTEIN TRANSPORT PROTEIN SEC23"/>
    <property type="match status" value="1"/>
</dbReference>
<dbReference type="SUPFAM" id="SSF81995">
    <property type="entry name" value="beta-sandwich domain of Sec23/24"/>
    <property type="match status" value="1"/>
</dbReference>
<keyword evidence="2" id="KW-0256">Endoplasmic reticulum</keyword>
<name>A0ABQ9Y9K8_9EUKA</name>
<evidence type="ECO:0000259" key="4">
    <source>
        <dbReference type="Pfam" id="PF04811"/>
    </source>
</evidence>
<keyword evidence="2" id="KW-0862">Zinc</keyword>
<dbReference type="InterPro" id="IPR007123">
    <property type="entry name" value="Gelsolin-like_dom"/>
</dbReference>
<dbReference type="Pfam" id="PF08033">
    <property type="entry name" value="Sec23_BS"/>
    <property type="match status" value="1"/>
</dbReference>
<dbReference type="InterPro" id="IPR006896">
    <property type="entry name" value="Sec23/24_trunk_dom"/>
</dbReference>
<dbReference type="InterPro" id="IPR036175">
    <property type="entry name" value="Sec23/24_helical_dom_sf"/>
</dbReference>
<dbReference type="SUPFAM" id="SSF53300">
    <property type="entry name" value="vWA-like"/>
    <property type="match status" value="1"/>
</dbReference>
<dbReference type="InterPro" id="IPR037364">
    <property type="entry name" value="Sec23"/>
</dbReference>
<comment type="caution">
    <text evidence="7">The sequence shown here is derived from an EMBL/GenBank/DDBJ whole genome shotgun (WGS) entry which is preliminary data.</text>
</comment>
<dbReference type="Pfam" id="PF04815">
    <property type="entry name" value="Sec23_helical"/>
    <property type="match status" value="1"/>
</dbReference>
<organism evidence="7 8">
    <name type="scientific">Blattamonas nauphoetae</name>
    <dbReference type="NCBI Taxonomy" id="2049346"/>
    <lineage>
        <taxon>Eukaryota</taxon>
        <taxon>Metamonada</taxon>
        <taxon>Preaxostyla</taxon>
        <taxon>Oxymonadida</taxon>
        <taxon>Blattamonas</taxon>
    </lineage>
</organism>
<dbReference type="Gene3D" id="2.60.40.1670">
    <property type="entry name" value="beta-sandwich domain of Sec23/24"/>
    <property type="match status" value="1"/>
</dbReference>
<sequence>MTDQDPLRPFQIREQQSGIRTSWTCFVASNADRQALSVPLGALYTPMMSLSTEQMTTDQMPECQSCGAVFSHVDQIYANSNSYICRFCQTGNRLPPNMPPLTESNLPIQRRTQTVEYYLPRKAPLPMSMMFVIDTCLPADELDSIKDTLKQTIALLPSDFRVGIVTIGKANHLYDLSNTEIIRSYTFSSAVENSEAEIARSLGFGQEKTQLPNNRFVRPVSDVLIALTDILSDIEPDPFQPDDDHRYSRGIGSAVSLALAVLGYTSFQIPGRVMMFIGGPCTVGPGTIVGTDKKERMRQWTHLQNDSGLTYYNKAKTFYQKLADRAVMDGHCIDIFMGAVDQCGMMEMAPMFGDTGGYTVLSDAFNTNQFKLSLQNLFDRGDCKAEDLDMGFNGIVTVKASEYIQLNGMIGPCASLNKNDKSVSSIHIGKGGTNVWRVNAMDSNTTLALYWDLKIPDNQPVQNSPAIQFITRYIHANGQLVCRVTTVDFRWSNPAYQMKDVTSYFDHEAAICLIARQAVNKLEGDCTYDVLKWLDRMLIRMCKKVGTYNQNDKDSFRLDKNYVVLPQSLFYLRRSRFIQVFNFTPDETAFFRLILNRESRANMMIMIDPTLIRYKMKEAPQNVLLDISSITPDSILLLDTFFRVIVHHGETIATWREQGYHNLPEHTEFRALLEEPIAEAENILATRFPAPHVLVCDQNSSQARFLHSQLNPTGSKRSTAAAAPGTVSFGVPRTEQGQIFSDEVTLKTFLEKLALCVVQPM</sequence>
<dbReference type="Gene3D" id="1.20.120.730">
    <property type="entry name" value="Sec23/Sec24 helical domain"/>
    <property type="match status" value="1"/>
</dbReference>
<comment type="function">
    <text evidence="2">Component of the coat protein complex II (COPII) which promotes the formation of transport vesicles from the endoplasmic reticulum (ER). The coat has two main functions, the physical deformation of the endoplasmic reticulum membrane into vesicles and the selection of cargo molecules.</text>
</comment>
<keyword evidence="2" id="KW-0472">Membrane</keyword>
<evidence type="ECO:0000313" key="8">
    <source>
        <dbReference type="Proteomes" id="UP001281761"/>
    </source>
</evidence>
<keyword evidence="2" id="KW-0968">Cytoplasmic vesicle</keyword>
<dbReference type="PANTHER" id="PTHR11141">
    <property type="entry name" value="PROTEIN TRANSPORT PROTEIN SEC23"/>
    <property type="match status" value="1"/>
</dbReference>
<dbReference type="InterPro" id="IPR036465">
    <property type="entry name" value="vWFA_dom_sf"/>
</dbReference>
<dbReference type="InterPro" id="IPR006900">
    <property type="entry name" value="Sec23/24_helical_dom"/>
</dbReference>